<dbReference type="STRING" id="279360.MB14_01295"/>
<evidence type="ECO:0000313" key="2">
    <source>
        <dbReference type="Proteomes" id="UP000075583"/>
    </source>
</evidence>
<proteinExistence type="predicted"/>
<dbReference type="AlphaFoldDB" id="A0A150XTG9"/>
<name>A0A150XTG9_ROSEK</name>
<accession>A0A150XTG9</accession>
<reference evidence="1" key="1">
    <citation type="submission" date="2016-01" db="EMBL/GenBank/DDBJ databases">
        <title>Genome sequencing of Roseivirga ehrenbergii KMM 6017.</title>
        <authorList>
            <person name="Selvaratnam C."/>
            <person name="Thevarajoo S."/>
            <person name="Goh K.M."/>
            <person name="Ee R."/>
            <person name="Chan K.-G."/>
            <person name="Chong C.S."/>
        </authorList>
    </citation>
    <scope>NUCLEOTIDE SEQUENCE [LARGE SCALE GENOMIC DNA]</scope>
    <source>
        <strain evidence="1">KMM 6017</strain>
    </source>
</reference>
<protein>
    <recommendedName>
        <fullName evidence="3">Macroglobulin domain-containing protein</fullName>
    </recommendedName>
</protein>
<organism evidence="1 2">
    <name type="scientific">Roseivirga ehrenbergii (strain DSM 102268 / JCM 13514 / KCTC 12282 / NCIMB 14502 / KMM 6017)</name>
    <dbReference type="NCBI Taxonomy" id="279360"/>
    <lineage>
        <taxon>Bacteria</taxon>
        <taxon>Pseudomonadati</taxon>
        <taxon>Bacteroidota</taxon>
        <taxon>Cytophagia</taxon>
        <taxon>Cytophagales</taxon>
        <taxon>Roseivirgaceae</taxon>
        <taxon>Roseivirga</taxon>
    </lineage>
</organism>
<dbReference type="EMBL" id="LQZQ01000001">
    <property type="protein sequence ID" value="KYG82058.1"/>
    <property type="molecule type" value="Genomic_DNA"/>
</dbReference>
<evidence type="ECO:0008006" key="3">
    <source>
        <dbReference type="Google" id="ProtNLM"/>
    </source>
</evidence>
<keyword evidence="2" id="KW-1185">Reference proteome</keyword>
<evidence type="ECO:0000313" key="1">
    <source>
        <dbReference type="EMBL" id="KYG82058.1"/>
    </source>
</evidence>
<comment type="caution">
    <text evidence="1">The sequence shown here is derived from an EMBL/GenBank/DDBJ whole genome shotgun (WGS) entry which is preliminary data.</text>
</comment>
<gene>
    <name evidence="1" type="ORF">MB14_01295</name>
</gene>
<dbReference type="Proteomes" id="UP000075583">
    <property type="component" value="Unassembled WGS sequence"/>
</dbReference>
<sequence>MEMKITHIRTNRFLAIITLFLVATINTIAQTENVRERVFIDVNTHDLLVGETLQYSTFCLSNTTNKPSALSKYLYVELIGEGGVVFQRKHQLENGKASGEFFIPSNTETGQYYLVAYTRWMRNFDDVAQAPLVFINPYKGHTNADVLTEDVTVDFNTVSGVLIANAANNVVFKVSQGNKPLIRKGRVISEDGKQIVDINSDANGFGAFEISPEMGKSYQMLIENPEGGFKFFDLPSATDTGVGLNILHSDAEIELKPYGDVKGGRLYIEHQGNVVLERDVQSTYPIRIKRTELPYDVLRVSFKDSRGRLSYLVPLFNTKLGLETSPTILETRSPAVIEQQLAKGNYSVSIRKSYGNQTPQMYAAFSKEGLSLPENLDYTELQNAASFYQIDEKELPTSISFLPEYRYQLLEGVLKAESGSASVENKNVILSLTGEKILNMSVARTDSEGRFLLEYQTMNRGKQTDAHLTMPEFESEYSFEINDNFKKQHQLDFSPVIIDTTQLAEIRERSIISQLENAYFTPLVDSSETENNILPTMSAFNAHYEFDDYVRFRTLKEHLVEYISVAGVREKRGVKRFVVYDLDSNFDFELESLVLLDGVPVHAPDLLEFSPYRIKSVDIANKRYFLGSYIADGVLSFKTIEGNLGGFEIKNNHMAFSLLTPEAEPKTAGGNHLEDLRIPDARIQLLWAPEYEVAEDGVEQIQFNTSDVEGDFELVIEGFTEEGIPVSIIKKIKVKERTNEKG</sequence>